<proteinExistence type="predicted"/>
<keyword evidence="1" id="KW-0812">Transmembrane</keyword>
<feature type="signal peptide" evidence="2">
    <location>
        <begin position="1"/>
        <end position="32"/>
    </location>
</feature>
<gene>
    <name evidence="3" type="ORF">JQM67_06515</name>
</gene>
<feature type="chain" id="PRO_5046348569" evidence="2">
    <location>
        <begin position="33"/>
        <end position="189"/>
    </location>
</feature>
<dbReference type="EMBL" id="JAFBIT010000002">
    <property type="protein sequence ID" value="MCF2652250.1"/>
    <property type="molecule type" value="Genomic_DNA"/>
</dbReference>
<protein>
    <submittedName>
        <fullName evidence="3">Uncharacterized protein</fullName>
    </submittedName>
</protein>
<sequence>MEREIYLRLLRRICAAILALLAAIMLSAPVLADEAGSAPEAAQDTAEAVPESALTEENFAAVAAQLEAVARGQGRSIADKMLYESLRTISPVSAPAAEASAEPTAAPAQNAPSVVVHSAEKHTWSFSGLLPFFAVVAVAMTGMFAAFYSLRRRPWAGKRAAFARGYRPMRDRTFREETFERRSALRLNR</sequence>
<dbReference type="RefSeq" id="WP_235323311.1">
    <property type="nucleotide sequence ID" value="NZ_JAFBIT010000002.1"/>
</dbReference>
<keyword evidence="2" id="KW-0732">Signal</keyword>
<evidence type="ECO:0000313" key="3">
    <source>
        <dbReference type="EMBL" id="MCF2652250.1"/>
    </source>
</evidence>
<reference evidence="3 4" key="1">
    <citation type="submission" date="2020-12" db="EMBL/GenBank/DDBJ databases">
        <title>Whole genome sequences of gut porcine anaerobes.</title>
        <authorList>
            <person name="Kubasova T."/>
            <person name="Jahodarova E."/>
            <person name="Rychlik I."/>
        </authorList>
    </citation>
    <scope>NUCLEOTIDE SEQUENCE [LARGE SCALE GENOMIC DNA]</scope>
    <source>
        <strain evidence="3 4">An867</strain>
    </source>
</reference>
<accession>A0ABS9CM92</accession>
<name>A0ABS9CM92_9FIRM</name>
<evidence type="ECO:0000256" key="2">
    <source>
        <dbReference type="SAM" id="SignalP"/>
    </source>
</evidence>
<keyword evidence="1" id="KW-0472">Membrane</keyword>
<keyword evidence="1" id="KW-1133">Transmembrane helix</keyword>
<organism evidence="3 4">
    <name type="scientific">Anaeromassilibacillus senegalensis</name>
    <dbReference type="NCBI Taxonomy" id="1673717"/>
    <lineage>
        <taxon>Bacteria</taxon>
        <taxon>Bacillati</taxon>
        <taxon>Bacillota</taxon>
        <taxon>Clostridia</taxon>
        <taxon>Eubacteriales</taxon>
        <taxon>Acutalibacteraceae</taxon>
        <taxon>Anaeromassilibacillus</taxon>
    </lineage>
</organism>
<keyword evidence="4" id="KW-1185">Reference proteome</keyword>
<dbReference type="Proteomes" id="UP001299220">
    <property type="component" value="Unassembled WGS sequence"/>
</dbReference>
<evidence type="ECO:0000313" key="4">
    <source>
        <dbReference type="Proteomes" id="UP001299220"/>
    </source>
</evidence>
<evidence type="ECO:0000256" key="1">
    <source>
        <dbReference type="SAM" id="Phobius"/>
    </source>
</evidence>
<feature type="transmembrane region" description="Helical" evidence="1">
    <location>
        <begin position="129"/>
        <end position="150"/>
    </location>
</feature>
<comment type="caution">
    <text evidence="3">The sequence shown here is derived from an EMBL/GenBank/DDBJ whole genome shotgun (WGS) entry which is preliminary data.</text>
</comment>